<feature type="compositionally biased region" description="Basic and acidic residues" evidence="5">
    <location>
        <begin position="268"/>
        <end position="304"/>
    </location>
</feature>
<feature type="region of interest" description="Disordered" evidence="5">
    <location>
        <begin position="268"/>
        <end position="314"/>
    </location>
</feature>
<sequence length="314" mass="34799">MIEINGLYKRYHLQRRVYDWVLEDINLTIPQGVSVGLLGRNGAGKSTLLRLIAGMDTPDRGTIHRHCRVSWPIGLAGGFQGSMTGRQNVKFVARVHGGRGDVHEIIERVQAFAELGDAFDEPIKTYSSGMRARLNFGLSLAFDFDIYLSDEATSVGDRAFKAKATQAFKEKVGEASLVMVSHSEGILKDLCDSGIYLKDGHATWYDDIDDAIAVYHEETDAARAASGSAEPAATPADSPPVTPLREAQSLDDARAQLREVKAEFDTARAEFERAQRDDDMAPRERQTYGDAFRASRERLHDARRQVQALQKGEE</sequence>
<name>A0A5K1I259_9GAMM</name>
<dbReference type="InterPro" id="IPR003593">
    <property type="entry name" value="AAA+_ATPase"/>
</dbReference>
<evidence type="ECO:0000313" key="7">
    <source>
        <dbReference type="EMBL" id="VVZ95515.1"/>
    </source>
</evidence>
<dbReference type="GO" id="GO:0016020">
    <property type="term" value="C:membrane"/>
    <property type="evidence" value="ECO:0007669"/>
    <property type="project" value="InterPro"/>
</dbReference>
<evidence type="ECO:0000256" key="4">
    <source>
        <dbReference type="ARBA" id="ARBA00022840"/>
    </source>
</evidence>
<evidence type="ECO:0000259" key="6">
    <source>
        <dbReference type="PROSITE" id="PS50893"/>
    </source>
</evidence>
<reference evidence="7 8" key="1">
    <citation type="submission" date="2019-09" db="EMBL/GenBank/DDBJ databases">
        <authorList>
            <person name="Criscuolo A."/>
        </authorList>
    </citation>
    <scope>NUCLEOTIDE SEQUENCE [LARGE SCALE GENOMIC DNA]</scope>
    <source>
        <strain evidence="8">3(2)</strain>
    </source>
</reference>
<dbReference type="GO" id="GO:0016887">
    <property type="term" value="F:ATP hydrolysis activity"/>
    <property type="evidence" value="ECO:0007669"/>
    <property type="project" value="InterPro"/>
</dbReference>
<dbReference type="EMBL" id="CABVOU010000030">
    <property type="protein sequence ID" value="VVZ95515.1"/>
    <property type="molecule type" value="Genomic_DNA"/>
</dbReference>
<dbReference type="GO" id="GO:0140359">
    <property type="term" value="F:ABC-type transporter activity"/>
    <property type="evidence" value="ECO:0007669"/>
    <property type="project" value="InterPro"/>
</dbReference>
<evidence type="ECO:0000313" key="8">
    <source>
        <dbReference type="Proteomes" id="UP000326725"/>
    </source>
</evidence>
<dbReference type="Pfam" id="PF00005">
    <property type="entry name" value="ABC_tran"/>
    <property type="match status" value="1"/>
</dbReference>
<proteinExistence type="inferred from homology"/>
<dbReference type="PANTHER" id="PTHR46743">
    <property type="entry name" value="TEICHOIC ACIDS EXPORT ATP-BINDING PROTEIN TAGH"/>
    <property type="match status" value="1"/>
</dbReference>
<feature type="region of interest" description="Disordered" evidence="5">
    <location>
        <begin position="223"/>
        <end position="242"/>
    </location>
</feature>
<feature type="domain" description="ABC transporter" evidence="6">
    <location>
        <begin position="2"/>
        <end position="224"/>
    </location>
</feature>
<keyword evidence="3" id="KW-0547">Nucleotide-binding</keyword>
<dbReference type="InterPro" id="IPR015860">
    <property type="entry name" value="ABC_transpr_TagH-like"/>
</dbReference>
<keyword evidence="4 7" id="KW-0067">ATP-binding</keyword>
<dbReference type="CDD" id="cd03220">
    <property type="entry name" value="ABC_KpsT_Wzt"/>
    <property type="match status" value="1"/>
</dbReference>
<dbReference type="SMART" id="SM00382">
    <property type="entry name" value="AAA"/>
    <property type="match status" value="1"/>
</dbReference>
<dbReference type="Gene3D" id="3.40.50.300">
    <property type="entry name" value="P-loop containing nucleotide triphosphate hydrolases"/>
    <property type="match status" value="1"/>
</dbReference>
<protein>
    <submittedName>
        <fullName evidence="7">Polysialic acid transport ATP-binding protein KpsT</fullName>
    </submittedName>
</protein>
<feature type="compositionally biased region" description="Low complexity" evidence="5">
    <location>
        <begin position="223"/>
        <end position="236"/>
    </location>
</feature>
<dbReference type="GO" id="GO:0005524">
    <property type="term" value="F:ATP binding"/>
    <property type="evidence" value="ECO:0007669"/>
    <property type="project" value="UniProtKB-KW"/>
</dbReference>
<dbReference type="AlphaFoldDB" id="A0A5K1I259"/>
<evidence type="ECO:0000256" key="5">
    <source>
        <dbReference type="SAM" id="MobiDB-lite"/>
    </source>
</evidence>
<accession>A0A5K1I259</accession>
<dbReference type="InterPro" id="IPR050683">
    <property type="entry name" value="Bact_Polysacc_Export_ATP-bd"/>
</dbReference>
<evidence type="ECO:0000256" key="2">
    <source>
        <dbReference type="ARBA" id="ARBA00022448"/>
    </source>
</evidence>
<dbReference type="SUPFAM" id="SSF52540">
    <property type="entry name" value="P-loop containing nucleoside triphosphate hydrolases"/>
    <property type="match status" value="1"/>
</dbReference>
<dbReference type="PROSITE" id="PS00211">
    <property type="entry name" value="ABC_TRANSPORTER_1"/>
    <property type="match status" value="1"/>
</dbReference>
<dbReference type="PROSITE" id="PS50893">
    <property type="entry name" value="ABC_TRANSPORTER_2"/>
    <property type="match status" value="1"/>
</dbReference>
<dbReference type="PANTHER" id="PTHR46743:SF2">
    <property type="entry name" value="TEICHOIC ACIDS EXPORT ATP-BINDING PROTEIN TAGH"/>
    <property type="match status" value="1"/>
</dbReference>
<organism evidence="7 8">
    <name type="scientific">Halomonas lysinitropha</name>
    <dbReference type="NCBI Taxonomy" id="2607506"/>
    <lineage>
        <taxon>Bacteria</taxon>
        <taxon>Pseudomonadati</taxon>
        <taxon>Pseudomonadota</taxon>
        <taxon>Gammaproteobacteria</taxon>
        <taxon>Oceanospirillales</taxon>
        <taxon>Halomonadaceae</taxon>
        <taxon>Halomonas</taxon>
    </lineage>
</organism>
<dbReference type="InterPro" id="IPR027417">
    <property type="entry name" value="P-loop_NTPase"/>
</dbReference>
<keyword evidence="8" id="KW-1185">Reference proteome</keyword>
<evidence type="ECO:0000256" key="3">
    <source>
        <dbReference type="ARBA" id="ARBA00022741"/>
    </source>
</evidence>
<dbReference type="RefSeq" id="WP_151443259.1">
    <property type="nucleotide sequence ID" value="NZ_CABVOU010000030.1"/>
</dbReference>
<comment type="similarity">
    <text evidence="1">Belongs to the ABC transporter superfamily.</text>
</comment>
<evidence type="ECO:0000256" key="1">
    <source>
        <dbReference type="ARBA" id="ARBA00005417"/>
    </source>
</evidence>
<dbReference type="InterPro" id="IPR003439">
    <property type="entry name" value="ABC_transporter-like_ATP-bd"/>
</dbReference>
<dbReference type="Proteomes" id="UP000326725">
    <property type="component" value="Unassembled WGS sequence"/>
</dbReference>
<gene>
    <name evidence="7" type="primary">kpsT</name>
    <name evidence="7" type="ORF">HALO32_01586</name>
</gene>
<keyword evidence="2" id="KW-0813">Transport</keyword>
<dbReference type="InterPro" id="IPR017871">
    <property type="entry name" value="ABC_transporter-like_CS"/>
</dbReference>